<feature type="domain" description="Pseudouridylate synthase PUS7L R3H" evidence="3">
    <location>
        <begin position="200"/>
        <end position="273"/>
    </location>
</feature>
<dbReference type="RefSeq" id="XP_044944062.1">
    <property type="nucleotide sequence ID" value="XM_045088127.1"/>
</dbReference>
<dbReference type="Pfam" id="PF25094">
    <property type="entry name" value="R3H_PUS7L"/>
    <property type="match status" value="1"/>
</dbReference>
<evidence type="ECO:0000259" key="2">
    <source>
        <dbReference type="Pfam" id="PF23943"/>
    </source>
</evidence>
<reference evidence="5" key="1">
    <citation type="submission" date="2025-08" db="UniProtKB">
        <authorList>
            <consortium name="RefSeq"/>
        </authorList>
    </citation>
    <scope>IDENTIFICATION</scope>
    <source>
        <tissue evidence="5">Brain</tissue>
    </source>
</reference>
<dbReference type="InterPro" id="IPR001656">
    <property type="entry name" value="PsdUridine_synth_TruD"/>
</dbReference>
<dbReference type="PANTHER" id="PTHR13326">
    <property type="entry name" value="TRNA PSEUDOURIDINE SYNTHASE D"/>
    <property type="match status" value="1"/>
</dbReference>
<feature type="domain" description="Pseudouridylate synthase PUS7L N-terminal" evidence="2">
    <location>
        <begin position="118"/>
        <end position="199"/>
    </location>
</feature>
<dbReference type="GO" id="GO:0001522">
    <property type="term" value="P:pseudouridine synthesis"/>
    <property type="evidence" value="ECO:0007669"/>
    <property type="project" value="InterPro"/>
</dbReference>
<dbReference type="GO" id="GO:0005634">
    <property type="term" value="C:nucleus"/>
    <property type="evidence" value="ECO:0007669"/>
    <property type="project" value="TreeGrafter"/>
</dbReference>
<dbReference type="Proteomes" id="UP000000715">
    <property type="component" value="Unplaced"/>
</dbReference>
<gene>
    <name evidence="5" type="primary">LOC123394326</name>
</gene>
<organism evidence="4 5">
    <name type="scientific">Mustela putorius furo</name>
    <name type="common">European domestic ferret</name>
    <name type="synonym">Mustela furo</name>
    <dbReference type="NCBI Taxonomy" id="9669"/>
    <lineage>
        <taxon>Eukaryota</taxon>
        <taxon>Metazoa</taxon>
        <taxon>Chordata</taxon>
        <taxon>Craniata</taxon>
        <taxon>Vertebrata</taxon>
        <taxon>Euteleostomi</taxon>
        <taxon>Mammalia</taxon>
        <taxon>Eutheria</taxon>
        <taxon>Laurasiatheria</taxon>
        <taxon>Carnivora</taxon>
        <taxon>Caniformia</taxon>
        <taxon>Musteloidea</taxon>
        <taxon>Mustelidae</taxon>
        <taxon>Mustelinae</taxon>
        <taxon>Mustela</taxon>
    </lineage>
</organism>
<keyword evidence="4" id="KW-1185">Reference proteome</keyword>
<proteinExistence type="predicted"/>
<dbReference type="Pfam" id="PF23943">
    <property type="entry name" value="PUS7L_N"/>
    <property type="match status" value="1"/>
</dbReference>
<evidence type="ECO:0000259" key="3">
    <source>
        <dbReference type="Pfam" id="PF25094"/>
    </source>
</evidence>
<dbReference type="InterPro" id="IPR056963">
    <property type="entry name" value="PUS7L_N"/>
</dbReference>
<dbReference type="PANTHER" id="PTHR13326:SF21">
    <property type="entry name" value="PSEUDOURIDYLATE SYNTHASE PUS7L"/>
    <property type="match status" value="1"/>
</dbReference>
<evidence type="ECO:0000313" key="5">
    <source>
        <dbReference type="RefSeq" id="XP_044944062.1"/>
    </source>
</evidence>
<protein>
    <submittedName>
        <fullName evidence="5">LOW QUALITY PROTEIN: pseudouridylate synthase 7 homolog-like protein</fullName>
    </submittedName>
</protein>
<dbReference type="AlphaFoldDB" id="A0A8U0SJJ7"/>
<dbReference type="InterPro" id="IPR056961">
    <property type="entry name" value="R3H_PUS7L"/>
</dbReference>
<sequence>MNEVRVSTLESESSKPQMSLILAIQSSYSQGLPGSSRGFQEDGFVEGEAENKTARTRAIGDICIVPRNSLTWTGEGRNQEVNTFTGCSDDDHNDQSPSEKEDSINDGTSKGEEEKVDVLGNLLDEKTNELLYHFACDIKEKWNSKTELIGLSPEFSLGRILDKNQRAILHSAVREKFPFLITVTKNSEIVVIPNLEFKELCYLVSEEAALDFLKYLDAKKANSKFTFKPDTNKDHRKAVHRFVNKKFGNPVETKSFPELSYNASNPNVVITVRFREKTHKHRKRYLFECRDQKVIYTVSTPRVEP</sequence>
<accession>A0A8U0SJJ7</accession>
<feature type="compositionally biased region" description="Basic and acidic residues" evidence="1">
    <location>
        <begin position="89"/>
        <end position="113"/>
    </location>
</feature>
<evidence type="ECO:0000313" key="4">
    <source>
        <dbReference type="Proteomes" id="UP000000715"/>
    </source>
</evidence>
<dbReference type="GO" id="GO:0003723">
    <property type="term" value="F:RNA binding"/>
    <property type="evidence" value="ECO:0007669"/>
    <property type="project" value="InterPro"/>
</dbReference>
<evidence type="ECO:0000256" key="1">
    <source>
        <dbReference type="SAM" id="MobiDB-lite"/>
    </source>
</evidence>
<name>A0A8U0SJJ7_MUSPF</name>
<dbReference type="GeneID" id="123394326"/>
<feature type="region of interest" description="Disordered" evidence="1">
    <location>
        <begin position="81"/>
        <end position="113"/>
    </location>
</feature>
<dbReference type="GO" id="GO:0009982">
    <property type="term" value="F:pseudouridine synthase activity"/>
    <property type="evidence" value="ECO:0007669"/>
    <property type="project" value="InterPro"/>
</dbReference>
<dbReference type="OrthoDB" id="447290at2759"/>